<dbReference type="STRING" id="1296100.A0A1B9G3M9"/>
<reference evidence="3" key="4">
    <citation type="submission" date="2024-02" db="EMBL/GenBank/DDBJ databases">
        <title>Comparative genomics of Cryptococcus and Kwoniella reveals pathogenesis evolution and contrasting modes of karyotype evolution via chromosome fusion or intercentromeric recombination.</title>
        <authorList>
            <person name="Coelho M.A."/>
            <person name="David-Palma M."/>
            <person name="Shea T."/>
            <person name="Bowers K."/>
            <person name="McGinley-Smith S."/>
            <person name="Mohammad A.W."/>
            <person name="Gnirke A."/>
            <person name="Yurkov A.M."/>
            <person name="Nowrousian M."/>
            <person name="Sun S."/>
            <person name="Cuomo C.A."/>
            <person name="Heitman J."/>
        </authorList>
    </citation>
    <scope>NUCLEOTIDE SEQUENCE</scope>
    <source>
        <strain evidence="3">CBS 10118</strain>
    </source>
</reference>
<feature type="chain" id="PRO_5042334823" description="Peptidase A1 domain-containing protein" evidence="1">
    <location>
        <begin position="25"/>
        <end position="237"/>
    </location>
</feature>
<feature type="signal peptide" evidence="1">
    <location>
        <begin position="1"/>
        <end position="24"/>
    </location>
</feature>
<protein>
    <recommendedName>
        <fullName evidence="5">Peptidase A1 domain-containing protein</fullName>
    </recommendedName>
</protein>
<reference evidence="2" key="1">
    <citation type="submission" date="2013-07" db="EMBL/GenBank/DDBJ databases">
        <title>The Genome Sequence of Cryptococcus bestiolae CBS10118.</title>
        <authorList>
            <consortium name="The Broad Institute Genome Sequencing Platform"/>
            <person name="Cuomo C."/>
            <person name="Litvintseva A."/>
            <person name="Chen Y."/>
            <person name="Heitman J."/>
            <person name="Sun S."/>
            <person name="Springer D."/>
            <person name="Dromer F."/>
            <person name="Young S.K."/>
            <person name="Zeng Q."/>
            <person name="Gargeya S."/>
            <person name="Fitzgerald M."/>
            <person name="Abouelleil A."/>
            <person name="Alvarado L."/>
            <person name="Berlin A.M."/>
            <person name="Chapman S.B."/>
            <person name="Dewar J."/>
            <person name="Goldberg J."/>
            <person name="Griggs A."/>
            <person name="Gujja S."/>
            <person name="Hansen M."/>
            <person name="Howarth C."/>
            <person name="Imamovic A."/>
            <person name="Larimer J."/>
            <person name="McCowan C."/>
            <person name="Murphy C."/>
            <person name="Pearson M."/>
            <person name="Priest M."/>
            <person name="Roberts A."/>
            <person name="Saif S."/>
            <person name="Shea T."/>
            <person name="Sykes S."/>
            <person name="Wortman J."/>
            <person name="Nusbaum C."/>
            <person name="Birren B."/>
        </authorList>
    </citation>
    <scope>NUCLEOTIDE SEQUENCE [LARGE SCALE GENOMIC DNA]</scope>
    <source>
        <strain evidence="2">CBS 10118</strain>
    </source>
</reference>
<reference evidence="2" key="3">
    <citation type="submission" date="2014-01" db="EMBL/GenBank/DDBJ databases">
        <title>Evolution of pathogenesis and genome organization in the Tremellales.</title>
        <authorList>
            <person name="Cuomo C."/>
            <person name="Litvintseva A."/>
            <person name="Heitman J."/>
            <person name="Chen Y."/>
            <person name="Sun S."/>
            <person name="Springer D."/>
            <person name="Dromer F."/>
            <person name="Young S."/>
            <person name="Zeng Q."/>
            <person name="Chapman S."/>
            <person name="Gujja S."/>
            <person name="Saif S."/>
            <person name="Birren B."/>
        </authorList>
    </citation>
    <scope>NUCLEOTIDE SEQUENCE</scope>
    <source>
        <strain evidence="2">CBS 10118</strain>
    </source>
</reference>
<dbReference type="RefSeq" id="XP_019046705.1">
    <property type="nucleotide sequence ID" value="XM_019192075.1"/>
</dbReference>
<name>A0A1B9G3M9_9TREE</name>
<dbReference type="KEGG" id="kbi:30209858"/>
<accession>A0A1B9G3M9</accession>
<dbReference type="OrthoDB" id="4584900at2759"/>
<evidence type="ECO:0000313" key="4">
    <source>
        <dbReference type="Proteomes" id="UP000092730"/>
    </source>
</evidence>
<sequence>MVSVSLLHSFILLLLTFGFGGALASPVPEDTNAYRLSQGLPLKKPLIPFNATRTAAKRQQPSGSPETGNYVVTYNNPSKRKRAGQIYVSPPSDVGILSITNDIDLAALIKTPGTGAFSGSTIQIYNDDTSSWRYLYTPSKLTTGPSGYDVSFIGRSTAFSYYRHSAAGVLSYDWVASNSQYNFTPQMYIGLYAGYTVIVGGYSSSDVSSLGVTNIEPITITFLPQSESNPCLGRKRC</sequence>
<evidence type="ECO:0000313" key="2">
    <source>
        <dbReference type="EMBL" id="OCF25635.1"/>
    </source>
</evidence>
<dbReference type="EMBL" id="KI894021">
    <property type="protein sequence ID" value="OCF25635.1"/>
    <property type="molecule type" value="Genomic_DNA"/>
</dbReference>
<dbReference type="AlphaFoldDB" id="A0A1B9G3M9"/>
<dbReference type="GeneID" id="30209858"/>
<proteinExistence type="predicted"/>
<organism evidence="2">
    <name type="scientific">Kwoniella bestiolae CBS 10118</name>
    <dbReference type="NCBI Taxonomy" id="1296100"/>
    <lineage>
        <taxon>Eukaryota</taxon>
        <taxon>Fungi</taxon>
        <taxon>Dikarya</taxon>
        <taxon>Basidiomycota</taxon>
        <taxon>Agaricomycotina</taxon>
        <taxon>Tremellomycetes</taxon>
        <taxon>Tremellales</taxon>
        <taxon>Cryptococcaceae</taxon>
        <taxon>Kwoniella</taxon>
    </lineage>
</organism>
<dbReference type="VEuPathDB" id="FungiDB:I302_05459"/>
<keyword evidence="1" id="KW-0732">Signal</keyword>
<dbReference type="Proteomes" id="UP000092730">
    <property type="component" value="Chromosome 4"/>
</dbReference>
<gene>
    <name evidence="2" type="ORF">I302_05459</name>
    <name evidence="3" type="ORF">I302_106335</name>
</gene>
<reference evidence="3" key="2">
    <citation type="submission" date="2013-07" db="EMBL/GenBank/DDBJ databases">
        <authorList>
            <consortium name="The Broad Institute Genome Sequencing Platform"/>
            <person name="Cuomo C."/>
            <person name="Litvintseva A."/>
            <person name="Chen Y."/>
            <person name="Heitman J."/>
            <person name="Sun S."/>
            <person name="Springer D."/>
            <person name="Dromer F."/>
            <person name="Young S.K."/>
            <person name="Zeng Q."/>
            <person name="Gargeya S."/>
            <person name="Fitzgerald M."/>
            <person name="Abouelleil A."/>
            <person name="Alvarado L."/>
            <person name="Berlin A.M."/>
            <person name="Chapman S.B."/>
            <person name="Dewar J."/>
            <person name="Goldberg J."/>
            <person name="Griggs A."/>
            <person name="Gujja S."/>
            <person name="Hansen M."/>
            <person name="Howarth C."/>
            <person name="Imamovic A."/>
            <person name="Larimer J."/>
            <person name="McCowan C."/>
            <person name="Murphy C."/>
            <person name="Pearson M."/>
            <person name="Priest M."/>
            <person name="Roberts A."/>
            <person name="Saif S."/>
            <person name="Shea T."/>
            <person name="Sykes S."/>
            <person name="Wortman J."/>
            <person name="Nusbaum C."/>
            <person name="Birren B."/>
        </authorList>
    </citation>
    <scope>NUCLEOTIDE SEQUENCE</scope>
    <source>
        <strain evidence="3">CBS 10118</strain>
    </source>
</reference>
<dbReference type="EMBL" id="CP144544">
    <property type="protein sequence ID" value="WVW84301.1"/>
    <property type="molecule type" value="Genomic_DNA"/>
</dbReference>
<evidence type="ECO:0000256" key="1">
    <source>
        <dbReference type="SAM" id="SignalP"/>
    </source>
</evidence>
<evidence type="ECO:0008006" key="5">
    <source>
        <dbReference type="Google" id="ProtNLM"/>
    </source>
</evidence>
<evidence type="ECO:0000313" key="3">
    <source>
        <dbReference type="EMBL" id="WVW84301.1"/>
    </source>
</evidence>
<keyword evidence="4" id="KW-1185">Reference proteome</keyword>